<sequence length="106" mass="11903">MDRWVQSLFDVMDPYECGLFDDLEDVQPRPVLRMVFALASPKAGVSTPERPAGRATQQPGPSQKKQKRDEVKETEEEAEAGEETPRPGGSPHTISGLRARVMRRLR</sequence>
<protein>
    <submittedName>
        <fullName evidence="2">Uncharacterized protein</fullName>
    </submittedName>
</protein>
<dbReference type="AlphaFoldDB" id="A0A5C2RQK9"/>
<evidence type="ECO:0000256" key="1">
    <source>
        <dbReference type="SAM" id="MobiDB-lite"/>
    </source>
</evidence>
<evidence type="ECO:0000313" key="2">
    <source>
        <dbReference type="EMBL" id="RPD53431.1"/>
    </source>
</evidence>
<dbReference type="EMBL" id="ML122322">
    <property type="protein sequence ID" value="RPD53431.1"/>
    <property type="molecule type" value="Genomic_DNA"/>
</dbReference>
<feature type="compositionally biased region" description="Acidic residues" evidence="1">
    <location>
        <begin position="72"/>
        <end position="82"/>
    </location>
</feature>
<reference evidence="2" key="1">
    <citation type="journal article" date="2018" name="Genome Biol. Evol.">
        <title>Genomics and development of Lentinus tigrinus, a white-rot wood-decaying mushroom with dimorphic fruiting bodies.</title>
        <authorList>
            <person name="Wu B."/>
            <person name="Xu Z."/>
            <person name="Knudson A."/>
            <person name="Carlson A."/>
            <person name="Chen N."/>
            <person name="Kovaka S."/>
            <person name="LaButti K."/>
            <person name="Lipzen A."/>
            <person name="Pennachio C."/>
            <person name="Riley R."/>
            <person name="Schakwitz W."/>
            <person name="Umezawa K."/>
            <person name="Ohm R.A."/>
            <person name="Grigoriev I.V."/>
            <person name="Nagy L.G."/>
            <person name="Gibbons J."/>
            <person name="Hibbett D."/>
        </authorList>
    </citation>
    <scope>NUCLEOTIDE SEQUENCE [LARGE SCALE GENOMIC DNA]</scope>
    <source>
        <strain evidence="2">ALCF2SS1-6</strain>
    </source>
</reference>
<organism evidence="2 3">
    <name type="scientific">Lentinus tigrinus ALCF2SS1-6</name>
    <dbReference type="NCBI Taxonomy" id="1328759"/>
    <lineage>
        <taxon>Eukaryota</taxon>
        <taxon>Fungi</taxon>
        <taxon>Dikarya</taxon>
        <taxon>Basidiomycota</taxon>
        <taxon>Agaricomycotina</taxon>
        <taxon>Agaricomycetes</taxon>
        <taxon>Polyporales</taxon>
        <taxon>Polyporaceae</taxon>
        <taxon>Lentinus</taxon>
    </lineage>
</organism>
<dbReference type="Proteomes" id="UP000313359">
    <property type="component" value="Unassembled WGS sequence"/>
</dbReference>
<dbReference type="OrthoDB" id="107110at2759"/>
<keyword evidence="3" id="KW-1185">Reference proteome</keyword>
<feature type="region of interest" description="Disordered" evidence="1">
    <location>
        <begin position="40"/>
        <end position="106"/>
    </location>
</feature>
<proteinExistence type="predicted"/>
<accession>A0A5C2RQK9</accession>
<evidence type="ECO:0000313" key="3">
    <source>
        <dbReference type="Proteomes" id="UP000313359"/>
    </source>
</evidence>
<name>A0A5C2RQK9_9APHY</name>
<gene>
    <name evidence="2" type="ORF">L227DRAFT_581355</name>
</gene>